<evidence type="ECO:0000256" key="1">
    <source>
        <dbReference type="ARBA" id="ARBA00004604"/>
    </source>
</evidence>
<keyword evidence="3 5" id="KW-0694">RNA-binding</keyword>
<feature type="domain" description="RRM" evidence="7">
    <location>
        <begin position="47"/>
        <end position="129"/>
    </location>
</feature>
<evidence type="ECO:0000256" key="5">
    <source>
        <dbReference type="PROSITE-ProRule" id="PRU00176"/>
    </source>
</evidence>
<comment type="similarity">
    <text evidence="2">Belongs to the ESF2/ABP1 family.</text>
</comment>
<keyword evidence="9" id="KW-1185">Reference proteome</keyword>
<sequence length="229" mass="26090">MTEAAEAAGPLEERGAEGEGAGARQLRSSELSARRLKKLQDAHRQRGVIYINRIPPHMKPHKVRHLLSKYGKLGRIYLAPEDKAARSRRKKSGKDTGKNFSEGWVEFEDKREAKQVALMLNSNPIGGKRRSAHHDDLWCLKYLPKFKWDHLTEEMAYQNAVREQRLAQEISAANRERDFYLSRVNAAKGIAAQAERKRKRLEQQEAAVIHIPSYRHRCSSTAAVKGSID</sequence>
<protein>
    <recommendedName>
        <fullName evidence="7">RRM domain-containing protein</fullName>
    </recommendedName>
</protein>
<dbReference type="GO" id="GO:0003723">
    <property type="term" value="F:RNA binding"/>
    <property type="evidence" value="ECO:0007669"/>
    <property type="project" value="UniProtKB-UniRule"/>
</dbReference>
<reference evidence="8 9" key="1">
    <citation type="journal article" date="2024" name="Nat. Commun.">
        <title>Phylogenomics reveals the evolutionary origins of lichenization in chlorophyte algae.</title>
        <authorList>
            <person name="Puginier C."/>
            <person name="Libourel C."/>
            <person name="Otte J."/>
            <person name="Skaloud P."/>
            <person name="Haon M."/>
            <person name="Grisel S."/>
            <person name="Petersen M."/>
            <person name="Berrin J.G."/>
            <person name="Delaux P.M."/>
            <person name="Dal Grande F."/>
            <person name="Keller J."/>
        </authorList>
    </citation>
    <scope>NUCLEOTIDE SEQUENCE [LARGE SCALE GENOMIC DNA]</scope>
    <source>
        <strain evidence="8 9">SAG 2036</strain>
    </source>
</reference>
<dbReference type="InterPro" id="IPR000504">
    <property type="entry name" value="RRM_dom"/>
</dbReference>
<evidence type="ECO:0000256" key="3">
    <source>
        <dbReference type="ARBA" id="ARBA00022884"/>
    </source>
</evidence>
<dbReference type="GO" id="GO:0005730">
    <property type="term" value="C:nucleolus"/>
    <property type="evidence" value="ECO:0007669"/>
    <property type="project" value="UniProtKB-SubCell"/>
</dbReference>
<accession>A0AAW1NS67</accession>
<dbReference type="PROSITE" id="PS50102">
    <property type="entry name" value="RRM"/>
    <property type="match status" value="1"/>
</dbReference>
<dbReference type="SMART" id="SM00360">
    <property type="entry name" value="RRM"/>
    <property type="match status" value="1"/>
</dbReference>
<comment type="subcellular location">
    <subcellularLocation>
        <location evidence="1">Nucleus</location>
        <location evidence="1">Nucleolus</location>
    </subcellularLocation>
</comment>
<dbReference type="InterPro" id="IPR035979">
    <property type="entry name" value="RBD_domain_sf"/>
</dbReference>
<evidence type="ECO:0000256" key="6">
    <source>
        <dbReference type="SAM" id="MobiDB-lite"/>
    </source>
</evidence>
<dbReference type="CDD" id="cd12263">
    <property type="entry name" value="RRM_ABT1_like"/>
    <property type="match status" value="1"/>
</dbReference>
<keyword evidence="4" id="KW-0539">Nucleus</keyword>
<dbReference type="EMBL" id="JALJOQ010000131">
    <property type="protein sequence ID" value="KAK9795207.1"/>
    <property type="molecule type" value="Genomic_DNA"/>
</dbReference>
<name>A0AAW1NS67_9CHLO</name>
<dbReference type="Proteomes" id="UP001465755">
    <property type="component" value="Unassembled WGS sequence"/>
</dbReference>
<dbReference type="InterPro" id="IPR012677">
    <property type="entry name" value="Nucleotide-bd_a/b_plait_sf"/>
</dbReference>
<comment type="caution">
    <text evidence="8">The sequence shown here is derived from an EMBL/GenBank/DDBJ whole genome shotgun (WGS) entry which is preliminary data.</text>
</comment>
<dbReference type="AlphaFoldDB" id="A0AAW1NS67"/>
<evidence type="ECO:0000313" key="9">
    <source>
        <dbReference type="Proteomes" id="UP001465755"/>
    </source>
</evidence>
<dbReference type="SUPFAM" id="SSF54928">
    <property type="entry name" value="RNA-binding domain, RBD"/>
    <property type="match status" value="1"/>
</dbReference>
<gene>
    <name evidence="8" type="ORF">WJX73_010342</name>
</gene>
<evidence type="ECO:0000256" key="4">
    <source>
        <dbReference type="ARBA" id="ARBA00023242"/>
    </source>
</evidence>
<dbReference type="PANTHER" id="PTHR12311">
    <property type="entry name" value="ACTIVATOR OF BASAL TRANSCRIPTION 1"/>
    <property type="match status" value="1"/>
</dbReference>
<evidence type="ECO:0000313" key="8">
    <source>
        <dbReference type="EMBL" id="KAK9795207.1"/>
    </source>
</evidence>
<dbReference type="GO" id="GO:0000472">
    <property type="term" value="P:endonucleolytic cleavage to generate mature 5'-end of SSU-rRNA from (SSU-rRNA, 5.8S rRNA, LSU-rRNA)"/>
    <property type="evidence" value="ECO:0007669"/>
    <property type="project" value="TreeGrafter"/>
</dbReference>
<dbReference type="InterPro" id="IPR034353">
    <property type="entry name" value="ABT1/ESF2_RRM"/>
</dbReference>
<organism evidence="8 9">
    <name type="scientific">Symbiochloris irregularis</name>
    <dbReference type="NCBI Taxonomy" id="706552"/>
    <lineage>
        <taxon>Eukaryota</taxon>
        <taxon>Viridiplantae</taxon>
        <taxon>Chlorophyta</taxon>
        <taxon>core chlorophytes</taxon>
        <taxon>Trebouxiophyceae</taxon>
        <taxon>Trebouxiales</taxon>
        <taxon>Trebouxiaceae</taxon>
        <taxon>Symbiochloris</taxon>
    </lineage>
</organism>
<feature type="compositionally biased region" description="Low complexity" evidence="6">
    <location>
        <begin position="1"/>
        <end position="10"/>
    </location>
</feature>
<evidence type="ECO:0000256" key="2">
    <source>
        <dbReference type="ARBA" id="ARBA00005819"/>
    </source>
</evidence>
<evidence type="ECO:0000259" key="7">
    <source>
        <dbReference type="PROSITE" id="PS50102"/>
    </source>
</evidence>
<dbReference type="GO" id="GO:0034462">
    <property type="term" value="P:small-subunit processome assembly"/>
    <property type="evidence" value="ECO:0007669"/>
    <property type="project" value="TreeGrafter"/>
</dbReference>
<dbReference type="PANTHER" id="PTHR12311:SF7">
    <property type="entry name" value="ACTIVATOR OF BASAL TRANSCRIPTION 1"/>
    <property type="match status" value="1"/>
</dbReference>
<feature type="region of interest" description="Disordered" evidence="6">
    <location>
        <begin position="1"/>
        <end position="31"/>
    </location>
</feature>
<dbReference type="GO" id="GO:0000447">
    <property type="term" value="P:endonucleolytic cleavage in ITS1 to separate SSU-rRNA from 5.8S rRNA and LSU-rRNA from tricistronic rRNA transcript (SSU-rRNA, 5.8S rRNA, LSU-rRNA)"/>
    <property type="evidence" value="ECO:0007669"/>
    <property type="project" value="TreeGrafter"/>
</dbReference>
<dbReference type="GO" id="GO:0000480">
    <property type="term" value="P:endonucleolytic cleavage in 5'-ETS of tricistronic rRNA transcript (SSU-rRNA, 5.8S rRNA, LSU-rRNA)"/>
    <property type="evidence" value="ECO:0007669"/>
    <property type="project" value="TreeGrafter"/>
</dbReference>
<dbReference type="InterPro" id="IPR039119">
    <property type="entry name" value="ABT1/Esf2"/>
</dbReference>
<proteinExistence type="inferred from homology"/>
<dbReference type="Gene3D" id="3.30.70.330">
    <property type="match status" value="1"/>
</dbReference>